<evidence type="ECO:0000313" key="2">
    <source>
        <dbReference type="Proteomes" id="UP001152888"/>
    </source>
</evidence>
<gene>
    <name evidence="1" type="ORF">ACAOBT_LOCUS12180</name>
</gene>
<reference evidence="1" key="1">
    <citation type="submission" date="2022-03" db="EMBL/GenBank/DDBJ databases">
        <authorList>
            <person name="Sayadi A."/>
        </authorList>
    </citation>
    <scope>NUCLEOTIDE SEQUENCE</scope>
</reference>
<comment type="caution">
    <text evidence="1">The sequence shown here is derived from an EMBL/GenBank/DDBJ whole genome shotgun (WGS) entry which is preliminary data.</text>
</comment>
<name>A0A9P0PC80_ACAOB</name>
<accession>A0A9P0PC80</accession>
<keyword evidence="2" id="KW-1185">Reference proteome</keyword>
<protein>
    <submittedName>
        <fullName evidence="1">Uncharacterized protein</fullName>
    </submittedName>
</protein>
<dbReference type="EMBL" id="CAKOFQ010006849">
    <property type="protein sequence ID" value="CAH1976553.1"/>
    <property type="molecule type" value="Genomic_DNA"/>
</dbReference>
<dbReference type="Proteomes" id="UP001152888">
    <property type="component" value="Unassembled WGS sequence"/>
</dbReference>
<proteinExistence type="predicted"/>
<evidence type="ECO:0000313" key="1">
    <source>
        <dbReference type="EMBL" id="CAH1976553.1"/>
    </source>
</evidence>
<organism evidence="1 2">
    <name type="scientific">Acanthoscelides obtectus</name>
    <name type="common">Bean weevil</name>
    <name type="synonym">Bruchus obtectus</name>
    <dbReference type="NCBI Taxonomy" id="200917"/>
    <lineage>
        <taxon>Eukaryota</taxon>
        <taxon>Metazoa</taxon>
        <taxon>Ecdysozoa</taxon>
        <taxon>Arthropoda</taxon>
        <taxon>Hexapoda</taxon>
        <taxon>Insecta</taxon>
        <taxon>Pterygota</taxon>
        <taxon>Neoptera</taxon>
        <taxon>Endopterygota</taxon>
        <taxon>Coleoptera</taxon>
        <taxon>Polyphaga</taxon>
        <taxon>Cucujiformia</taxon>
        <taxon>Chrysomeloidea</taxon>
        <taxon>Chrysomelidae</taxon>
        <taxon>Bruchinae</taxon>
        <taxon>Bruchini</taxon>
        <taxon>Acanthoscelides</taxon>
    </lineage>
</organism>
<sequence length="44" mass="5295">MKEMMCCERLRGFDYEPRLSFGLSTFGRERSRRRYHFSILSSTG</sequence>
<dbReference type="AlphaFoldDB" id="A0A9P0PC80"/>